<evidence type="ECO:0000313" key="2">
    <source>
        <dbReference type="Proteomes" id="UP001356427"/>
    </source>
</evidence>
<name>A0AAN8MC35_9TELE</name>
<comment type="caution">
    <text evidence="1">The sequence shown here is derived from an EMBL/GenBank/DDBJ whole genome shotgun (WGS) entry which is preliminary data.</text>
</comment>
<organism evidence="1 2">
    <name type="scientific">Coregonus suidteri</name>
    <dbReference type="NCBI Taxonomy" id="861788"/>
    <lineage>
        <taxon>Eukaryota</taxon>
        <taxon>Metazoa</taxon>
        <taxon>Chordata</taxon>
        <taxon>Craniata</taxon>
        <taxon>Vertebrata</taxon>
        <taxon>Euteleostomi</taxon>
        <taxon>Actinopterygii</taxon>
        <taxon>Neopterygii</taxon>
        <taxon>Teleostei</taxon>
        <taxon>Protacanthopterygii</taxon>
        <taxon>Salmoniformes</taxon>
        <taxon>Salmonidae</taxon>
        <taxon>Coregoninae</taxon>
        <taxon>Coregonus</taxon>
    </lineage>
</organism>
<dbReference type="Proteomes" id="UP001356427">
    <property type="component" value="Unassembled WGS sequence"/>
</dbReference>
<reference evidence="1 2" key="1">
    <citation type="submission" date="2021-04" db="EMBL/GenBank/DDBJ databases">
        <authorList>
            <person name="De Guttry C."/>
            <person name="Zahm M."/>
            <person name="Klopp C."/>
            <person name="Cabau C."/>
            <person name="Louis A."/>
            <person name="Berthelot C."/>
            <person name="Parey E."/>
            <person name="Roest Crollius H."/>
            <person name="Montfort J."/>
            <person name="Robinson-Rechavi M."/>
            <person name="Bucao C."/>
            <person name="Bouchez O."/>
            <person name="Gislard M."/>
            <person name="Lluch J."/>
            <person name="Milhes M."/>
            <person name="Lampietro C."/>
            <person name="Lopez Roques C."/>
            <person name="Donnadieu C."/>
            <person name="Braasch I."/>
            <person name="Desvignes T."/>
            <person name="Postlethwait J."/>
            <person name="Bobe J."/>
            <person name="Wedekind C."/>
            <person name="Guiguen Y."/>
        </authorList>
    </citation>
    <scope>NUCLEOTIDE SEQUENCE [LARGE SCALE GENOMIC DNA]</scope>
    <source>
        <strain evidence="1">Cs_M1</strain>
        <tissue evidence="1">Blood</tissue>
    </source>
</reference>
<sequence length="145" mass="16337">MFAEEKASTVYNEMEEALKRCTMNIHNEAKMKSDIVYVERRLSSARTTLKNSMLDGHMRTRSLKIWVNGEAFHVQMLIHLARLEEGGDSSQVLAAISIYQKNLEQLLLNLLVLRSQEEPGAGGRVALLCPGRVLLALKRTPLTQT</sequence>
<proteinExistence type="predicted"/>
<accession>A0AAN8MC35</accession>
<gene>
    <name evidence="1" type="ORF">J4Q44_G00080910</name>
</gene>
<protein>
    <submittedName>
        <fullName evidence="1">Uncharacterized protein</fullName>
    </submittedName>
</protein>
<dbReference type="EMBL" id="JAGTTL010000006">
    <property type="protein sequence ID" value="KAK6321115.1"/>
    <property type="molecule type" value="Genomic_DNA"/>
</dbReference>
<keyword evidence="2" id="KW-1185">Reference proteome</keyword>
<evidence type="ECO:0000313" key="1">
    <source>
        <dbReference type="EMBL" id="KAK6321115.1"/>
    </source>
</evidence>
<dbReference type="AlphaFoldDB" id="A0AAN8MC35"/>